<organism evidence="2 3">
    <name type="scientific">Microbacterium oleivorans</name>
    <dbReference type="NCBI Taxonomy" id="273677"/>
    <lineage>
        <taxon>Bacteria</taxon>
        <taxon>Bacillati</taxon>
        <taxon>Actinomycetota</taxon>
        <taxon>Actinomycetes</taxon>
        <taxon>Micrococcales</taxon>
        <taxon>Microbacteriaceae</taxon>
        <taxon>Microbacterium</taxon>
    </lineage>
</organism>
<proteinExistence type="predicted"/>
<dbReference type="AlphaFoldDB" id="A0A4R5YK59"/>
<reference evidence="2 3" key="1">
    <citation type="submission" date="2019-03" db="EMBL/GenBank/DDBJ databases">
        <title>Genome Sequencing and Assembly of Various Microbes Isolated from Partially Reclaimed Soil and Acid Mine Drainage (AMD) Site.</title>
        <authorList>
            <person name="Steinbock B."/>
            <person name="Bechtold R."/>
            <person name="Sevigny J.L."/>
            <person name="Thomas D."/>
            <person name="Cuthill L.R."/>
            <person name="Aveiro Johannsen E.J."/>
            <person name="Thomas K."/>
            <person name="Ghosh A."/>
        </authorList>
    </citation>
    <scope>NUCLEOTIDE SEQUENCE [LARGE SCALE GENOMIC DNA]</scope>
    <source>
        <strain evidence="2 3">F-B2</strain>
    </source>
</reference>
<dbReference type="SUPFAM" id="SSF46785">
    <property type="entry name" value="Winged helix' DNA-binding domain"/>
    <property type="match status" value="1"/>
</dbReference>
<sequence length="165" mass="18203">MTERADLIDRIRAAWAASMPAMDTAPIDVWGRLNRTSALATAQIERLLADSGVSRSEFDVLCVLARMDRPLRASEVTAETMLSGAATTKLTTRLESVGLLRRERSDRDGRAVQLSLTDAGRAVVEREMPRALAHDERLLDGFSESERAELADLLARLLANAQREI</sequence>
<dbReference type="InterPro" id="IPR036388">
    <property type="entry name" value="WH-like_DNA-bd_sf"/>
</dbReference>
<dbReference type="RefSeq" id="WP_133398576.1">
    <property type="nucleotide sequence ID" value="NZ_SMZX01000001.1"/>
</dbReference>
<dbReference type="InterPro" id="IPR039422">
    <property type="entry name" value="MarR/SlyA-like"/>
</dbReference>
<dbReference type="PANTHER" id="PTHR33164">
    <property type="entry name" value="TRANSCRIPTIONAL REGULATOR, MARR FAMILY"/>
    <property type="match status" value="1"/>
</dbReference>
<feature type="domain" description="HTH marR-type" evidence="1">
    <location>
        <begin position="26"/>
        <end position="159"/>
    </location>
</feature>
<dbReference type="PROSITE" id="PS50995">
    <property type="entry name" value="HTH_MARR_2"/>
    <property type="match status" value="1"/>
</dbReference>
<protein>
    <submittedName>
        <fullName evidence="2">MarR family transcriptional regulator</fullName>
    </submittedName>
</protein>
<dbReference type="PANTHER" id="PTHR33164:SF104">
    <property type="entry name" value="TRANSCRIPTIONAL REGULATORY PROTEIN"/>
    <property type="match status" value="1"/>
</dbReference>
<accession>A0A4R5YK59</accession>
<dbReference type="InterPro" id="IPR000835">
    <property type="entry name" value="HTH_MarR-typ"/>
</dbReference>
<name>A0A4R5YK59_9MICO</name>
<dbReference type="InterPro" id="IPR036390">
    <property type="entry name" value="WH_DNA-bd_sf"/>
</dbReference>
<dbReference type="GO" id="GO:0006950">
    <property type="term" value="P:response to stress"/>
    <property type="evidence" value="ECO:0007669"/>
    <property type="project" value="TreeGrafter"/>
</dbReference>
<dbReference type="PRINTS" id="PR00598">
    <property type="entry name" value="HTHMARR"/>
</dbReference>
<dbReference type="Gene3D" id="1.10.10.10">
    <property type="entry name" value="Winged helix-like DNA-binding domain superfamily/Winged helix DNA-binding domain"/>
    <property type="match status" value="1"/>
</dbReference>
<gene>
    <name evidence="2" type="ORF">E2R54_02515</name>
</gene>
<dbReference type="SMART" id="SM00347">
    <property type="entry name" value="HTH_MARR"/>
    <property type="match status" value="1"/>
</dbReference>
<dbReference type="GO" id="GO:0003700">
    <property type="term" value="F:DNA-binding transcription factor activity"/>
    <property type="evidence" value="ECO:0007669"/>
    <property type="project" value="InterPro"/>
</dbReference>
<dbReference type="Proteomes" id="UP000295633">
    <property type="component" value="Unassembled WGS sequence"/>
</dbReference>
<evidence type="ECO:0000259" key="1">
    <source>
        <dbReference type="PROSITE" id="PS50995"/>
    </source>
</evidence>
<dbReference type="STRING" id="273677.BW34_01121"/>
<evidence type="ECO:0000313" key="3">
    <source>
        <dbReference type="Proteomes" id="UP000295633"/>
    </source>
</evidence>
<comment type="caution">
    <text evidence="2">The sequence shown here is derived from an EMBL/GenBank/DDBJ whole genome shotgun (WGS) entry which is preliminary data.</text>
</comment>
<dbReference type="Pfam" id="PF12802">
    <property type="entry name" value="MarR_2"/>
    <property type="match status" value="1"/>
</dbReference>
<dbReference type="EMBL" id="SMZX01000001">
    <property type="protein sequence ID" value="TDL45359.1"/>
    <property type="molecule type" value="Genomic_DNA"/>
</dbReference>
<evidence type="ECO:0000313" key="2">
    <source>
        <dbReference type="EMBL" id="TDL45359.1"/>
    </source>
</evidence>